<accession>A0ABQ9WZ07</accession>
<evidence type="ECO:0000313" key="2">
    <source>
        <dbReference type="EMBL" id="KAK2944749.1"/>
    </source>
</evidence>
<feature type="compositionally biased region" description="Basic and acidic residues" evidence="1">
    <location>
        <begin position="34"/>
        <end position="46"/>
    </location>
</feature>
<feature type="region of interest" description="Disordered" evidence="1">
    <location>
        <begin position="34"/>
        <end position="59"/>
    </location>
</feature>
<evidence type="ECO:0008006" key="4">
    <source>
        <dbReference type="Google" id="ProtNLM"/>
    </source>
</evidence>
<organism evidence="2 3">
    <name type="scientific">Blattamonas nauphoetae</name>
    <dbReference type="NCBI Taxonomy" id="2049346"/>
    <lineage>
        <taxon>Eukaryota</taxon>
        <taxon>Metamonada</taxon>
        <taxon>Preaxostyla</taxon>
        <taxon>Oxymonadida</taxon>
        <taxon>Blattamonas</taxon>
    </lineage>
</organism>
<evidence type="ECO:0000256" key="1">
    <source>
        <dbReference type="SAM" id="MobiDB-lite"/>
    </source>
</evidence>
<protein>
    <recommendedName>
        <fullName evidence="4">Polymorphic outer membrane protein</fullName>
    </recommendedName>
</protein>
<dbReference type="SUPFAM" id="SSF51126">
    <property type="entry name" value="Pectin lyase-like"/>
    <property type="match status" value="1"/>
</dbReference>
<comment type="caution">
    <text evidence="2">The sequence shown here is derived from an EMBL/GenBank/DDBJ whole genome shotgun (WGS) entry which is preliminary data.</text>
</comment>
<gene>
    <name evidence="2" type="ORF">BLNAU_20335</name>
</gene>
<reference evidence="2 3" key="1">
    <citation type="journal article" date="2022" name="bioRxiv">
        <title>Genomics of Preaxostyla Flagellates Illuminates Evolutionary Transitions and the Path Towards Mitochondrial Loss.</title>
        <authorList>
            <person name="Novak L.V.F."/>
            <person name="Treitli S.C."/>
            <person name="Pyrih J."/>
            <person name="Halakuc P."/>
            <person name="Pipaliya S.V."/>
            <person name="Vacek V."/>
            <person name="Brzon O."/>
            <person name="Soukal P."/>
            <person name="Eme L."/>
            <person name="Dacks J.B."/>
            <person name="Karnkowska A."/>
            <person name="Elias M."/>
            <person name="Hampl V."/>
        </authorList>
    </citation>
    <scope>NUCLEOTIDE SEQUENCE [LARGE SCALE GENOMIC DNA]</scope>
    <source>
        <strain evidence="2">NAU3</strain>
        <tissue evidence="2">Gut</tissue>
    </source>
</reference>
<proteinExistence type="predicted"/>
<name>A0ABQ9WZ07_9EUKA</name>
<keyword evidence="3" id="KW-1185">Reference proteome</keyword>
<sequence>MFENKSTYSQHTQQTKLSKVLCPKHLPINSKFKQNEPQKRTQEQQKKARHSRLQIHSERRQSMKVACLVNEDASYSPNGGTLSIIASTVSSLISSTQNQLLPHPNLTTTTIANSVISNITFQDIPYSPELYSFSSSLLVDSCDVCDSDRFLYCGFVDLNQASVGRVNNASLIRTSANMDYTNTQFDHWDINTYQTVSNTKASGLKYGCFFIQGGNQLTLQTCLFDKIERETAGTVVYGTTDNPSQAVFMKNVICTSCNSKKGQGTIWTHLGTIKIEDSEFRACEAEGYGGAIRVAWKTHTNPLFVTNTVFSKCGVRSGPGGAISAKINGRDKTRIVNCIFEYCYCPGNGAALDLWEGEQFRDLHIYHFTNTGSNVQTMFKVDGGSLSVIHSGSVACSELSITGLTFIGAKLIETTSYSSLSVTDSDFASLTSETALVSLKKSSSTTTFTSTNFTDVSASSQPIIDIDIAGTVLFDGTTKFENPSPLSSPLFTASSSSKVQFSGASLLSVTTGSGMIETKVGTVEIDACLVGPSTQTAIEYALLTAGYTGSTTTATLNIISSTFKNIKSNGAPALSVSQKGVVSMSSCVVESASTMSSSLFSVMSGGQLTINTHSFASISSSKTPIIEAVSGSTLILSGPISSSADPHQSDATVDLGDAPLLSSSSALTMNAFTISNFKSTSPLIVLTPTSQTMTIGKSEKKSQFETIKSSSAGGSAINAVLSTEAILSISSTDFLDCSSTNGNGGAVSVSIVSGTFTVESSVSFKKCASSGNGGALFMDLTGRTTGTFSLDNIVFGSGEDANRCTESGQGRDLFMSVKKGDLAVINSASVKGDYFSTPADSAETFSSSELSKFDPRQSSILSSFNSNQSVI</sequence>
<evidence type="ECO:0000313" key="3">
    <source>
        <dbReference type="Proteomes" id="UP001281761"/>
    </source>
</evidence>
<dbReference type="Proteomes" id="UP001281761">
    <property type="component" value="Unassembled WGS sequence"/>
</dbReference>
<dbReference type="InterPro" id="IPR011050">
    <property type="entry name" value="Pectin_lyase_fold/virulence"/>
</dbReference>
<dbReference type="EMBL" id="JARBJD010000286">
    <property type="protein sequence ID" value="KAK2944749.1"/>
    <property type="molecule type" value="Genomic_DNA"/>
</dbReference>